<dbReference type="SMART" id="SM00091">
    <property type="entry name" value="PAS"/>
    <property type="match status" value="4"/>
</dbReference>
<dbReference type="SMART" id="SM00065">
    <property type="entry name" value="GAF"/>
    <property type="match status" value="1"/>
</dbReference>
<dbReference type="Pfam" id="PF00072">
    <property type="entry name" value="Response_reg"/>
    <property type="match status" value="1"/>
</dbReference>
<dbReference type="InterPro" id="IPR005467">
    <property type="entry name" value="His_kinase_dom"/>
</dbReference>
<dbReference type="InterPro" id="IPR029016">
    <property type="entry name" value="GAF-like_dom_sf"/>
</dbReference>
<dbReference type="FunFam" id="3.30.565.10:FF:000010">
    <property type="entry name" value="Sensor histidine kinase RcsC"/>
    <property type="match status" value="1"/>
</dbReference>
<dbReference type="InterPro" id="IPR003594">
    <property type="entry name" value="HATPase_dom"/>
</dbReference>
<dbReference type="InterPro" id="IPR000700">
    <property type="entry name" value="PAS-assoc_C"/>
</dbReference>
<gene>
    <name evidence="12" type="ORF">SAMN05216464_11661</name>
</gene>
<feature type="domain" description="PAC" evidence="11">
    <location>
        <begin position="488"/>
        <end position="540"/>
    </location>
</feature>
<evidence type="ECO:0000259" key="8">
    <source>
        <dbReference type="PROSITE" id="PS50109"/>
    </source>
</evidence>
<evidence type="ECO:0000256" key="1">
    <source>
        <dbReference type="ARBA" id="ARBA00000085"/>
    </source>
</evidence>
<dbReference type="Gene3D" id="3.30.450.40">
    <property type="match status" value="1"/>
</dbReference>
<dbReference type="AlphaFoldDB" id="A0A1G7KAY8"/>
<dbReference type="PANTHER" id="PTHR45339:SF1">
    <property type="entry name" value="HYBRID SIGNAL TRANSDUCTION HISTIDINE KINASE J"/>
    <property type="match status" value="1"/>
</dbReference>
<dbReference type="CDD" id="cd00082">
    <property type="entry name" value="HisKA"/>
    <property type="match status" value="1"/>
</dbReference>
<evidence type="ECO:0000259" key="11">
    <source>
        <dbReference type="PROSITE" id="PS50113"/>
    </source>
</evidence>
<dbReference type="InterPro" id="IPR036890">
    <property type="entry name" value="HATPase_C_sf"/>
</dbReference>
<dbReference type="OrthoDB" id="9811889at2"/>
<accession>A0A1G7KAY8</accession>
<dbReference type="InterPro" id="IPR003661">
    <property type="entry name" value="HisK_dim/P_dom"/>
</dbReference>
<dbReference type="SMART" id="SM00388">
    <property type="entry name" value="HisKA"/>
    <property type="match status" value="1"/>
</dbReference>
<comment type="catalytic activity">
    <reaction evidence="1">
        <text>ATP + protein L-histidine = ADP + protein N-phospho-L-histidine.</text>
        <dbReference type="EC" id="2.7.13.3"/>
    </reaction>
</comment>
<keyword evidence="3 7" id="KW-0597">Phosphoprotein</keyword>
<dbReference type="CDD" id="cd17546">
    <property type="entry name" value="REC_hyHK_CKI1_RcsC-like"/>
    <property type="match status" value="1"/>
</dbReference>
<evidence type="ECO:0000256" key="4">
    <source>
        <dbReference type="ARBA" id="ARBA00022679"/>
    </source>
</evidence>
<dbReference type="PROSITE" id="PS50109">
    <property type="entry name" value="HIS_KIN"/>
    <property type="match status" value="1"/>
</dbReference>
<feature type="domain" description="PAC" evidence="11">
    <location>
        <begin position="611"/>
        <end position="663"/>
    </location>
</feature>
<keyword evidence="5" id="KW-0418">Kinase</keyword>
<feature type="domain" description="PAS" evidence="10">
    <location>
        <begin position="414"/>
        <end position="485"/>
    </location>
</feature>
<dbReference type="PANTHER" id="PTHR45339">
    <property type="entry name" value="HYBRID SIGNAL TRANSDUCTION HISTIDINE KINASE J"/>
    <property type="match status" value="1"/>
</dbReference>
<dbReference type="Pfam" id="PF13426">
    <property type="entry name" value="PAS_9"/>
    <property type="match status" value="4"/>
</dbReference>
<dbReference type="SMART" id="SM00086">
    <property type="entry name" value="PAC"/>
    <property type="match status" value="3"/>
</dbReference>
<dbReference type="EC" id="2.7.13.3" evidence="2"/>
<dbReference type="InterPro" id="IPR036097">
    <property type="entry name" value="HisK_dim/P_sf"/>
</dbReference>
<dbReference type="CDD" id="cd16922">
    <property type="entry name" value="HATPase_EvgS-ArcB-TorS-like"/>
    <property type="match status" value="1"/>
</dbReference>
<dbReference type="InterPro" id="IPR003018">
    <property type="entry name" value="GAF"/>
</dbReference>
<dbReference type="Gene3D" id="3.30.450.20">
    <property type="entry name" value="PAS domain"/>
    <property type="match status" value="4"/>
</dbReference>
<feature type="domain" description="Response regulatory" evidence="9">
    <location>
        <begin position="921"/>
        <end position="1040"/>
    </location>
</feature>
<dbReference type="SUPFAM" id="SSF52172">
    <property type="entry name" value="CheY-like"/>
    <property type="match status" value="1"/>
</dbReference>
<dbReference type="STRING" id="1391627.SAMN05216464_11661"/>
<keyword evidence="6" id="KW-0902">Two-component regulatory system</keyword>
<feature type="domain" description="PAS" evidence="10">
    <location>
        <begin position="537"/>
        <end position="581"/>
    </location>
</feature>
<evidence type="ECO:0000313" key="12">
    <source>
        <dbReference type="EMBL" id="SDF34393.1"/>
    </source>
</evidence>
<evidence type="ECO:0000256" key="6">
    <source>
        <dbReference type="ARBA" id="ARBA00023012"/>
    </source>
</evidence>
<dbReference type="SUPFAM" id="SSF47384">
    <property type="entry name" value="Homodimeric domain of signal transducing histidine kinase"/>
    <property type="match status" value="1"/>
</dbReference>
<dbReference type="InterPro" id="IPR000014">
    <property type="entry name" value="PAS"/>
</dbReference>
<dbReference type="GO" id="GO:0000155">
    <property type="term" value="F:phosphorelay sensor kinase activity"/>
    <property type="evidence" value="ECO:0007669"/>
    <property type="project" value="InterPro"/>
</dbReference>
<sequence>MTIRQHGFLTAEDKRLAALQSYHVLDTLPEKQYDAITRLASYICSVPVALITLIDADRQWFKSKFGADLGETPRVGAFCNTTILSNEILEINDTLEDEIFKYSEYVTSHNVRFYAGAPLIDPDGYRLGSLCVIDSVPHKLSEEQRDALRTLADEVMSHLILRRQQYALEESLTRYKEFYDLFDSSPDIHCIMDRQFRIEHINEAVKATLGYSSQEVTGQPIWNFFPEEERASSLKTLKEGLSRQQRKFEIETRVLIPGETEKWVSWSVTFKNDKWFASGRNISYQKKISLELELLSLVASKVSNGVVISNGIDEIIWTNEAFEKITGYSQRDVENEILRDVLKGVPVDAEATRKLDEAIRDRRSYETDLLVTTKDGSPLWISVINSVIYNNEGQIDKFIRVIIDITPRKKIEQDLEILSFAARKSPSGIFIRDIQGKFLWANEALEDIIGYSFEELYGKVIGTTLIGPGTDLAVFESAVKAVKENKPYEVEIQIYKKDGTPIWVFLSNSPIFNEVGKVDRQIGVMVDITERKKNEAELTLLSLVASRATSGVVINNSDGQVEWVNKAFENITGYTLHEVNGAHLGDVLKGELTDVASIQKARELSKNKQSFEVDLLIYRSDGQPLWISVINSVILDDKGDVDKYIEVIIDITAKKKTEIELITAKEEALQLSRAKDMFISVMSHEIRTPLNAVIGMSHLLLEESPLDSQKENLQILKFSAENLMTLINDVLDFAKIETGNIELEKTRVDMGELVQSITASMQYKAAEKNIYLSKSIDDAIPAYVLGDRTRLCQILLNLVGNAVKFTDTGGVNIDLKVIQQSDKDVRIRFSVSDTGIGIASNKINTIFEQFKQAEVDTTRKYGGTGLGLAISKRLIELHDSRVNVDSVLGQGSTFWFTITFNKADNHLNSNYNNVEEGLKINVLVVDDNQINRLLINKILKKWGANADFAENGVEAVNKIEANRNYNVVLMDIHMPEMGGLEATQVIRAMQEPYFQQLPIIALTASMLSNQMGEIGNAGMNDYILKPFDPKVLYDKLSRYQQQ</sequence>
<keyword evidence="13" id="KW-1185">Reference proteome</keyword>
<dbReference type="Gene3D" id="3.40.50.2300">
    <property type="match status" value="1"/>
</dbReference>
<dbReference type="Pfam" id="PF02518">
    <property type="entry name" value="HATPase_c"/>
    <property type="match status" value="1"/>
</dbReference>
<dbReference type="Gene3D" id="1.10.287.130">
    <property type="match status" value="1"/>
</dbReference>
<dbReference type="NCBIfam" id="TIGR00229">
    <property type="entry name" value="sensory_box"/>
    <property type="match status" value="4"/>
</dbReference>
<evidence type="ECO:0000256" key="5">
    <source>
        <dbReference type="ARBA" id="ARBA00022777"/>
    </source>
</evidence>
<dbReference type="SUPFAM" id="SSF55785">
    <property type="entry name" value="PYP-like sensor domain (PAS domain)"/>
    <property type="match status" value="4"/>
</dbReference>
<dbReference type="RefSeq" id="WP_091154687.1">
    <property type="nucleotide sequence ID" value="NZ_FNAI01000016.1"/>
</dbReference>
<proteinExistence type="predicted"/>
<dbReference type="PROSITE" id="PS50113">
    <property type="entry name" value="PAC"/>
    <property type="match status" value="3"/>
</dbReference>
<feature type="domain" description="PAS" evidence="10">
    <location>
        <begin position="174"/>
        <end position="244"/>
    </location>
</feature>
<evidence type="ECO:0000256" key="3">
    <source>
        <dbReference type="ARBA" id="ARBA00022553"/>
    </source>
</evidence>
<dbReference type="InterPro" id="IPR004358">
    <property type="entry name" value="Sig_transdc_His_kin-like_C"/>
</dbReference>
<evidence type="ECO:0000259" key="9">
    <source>
        <dbReference type="PROSITE" id="PS50110"/>
    </source>
</evidence>
<dbReference type="PRINTS" id="PR00344">
    <property type="entry name" value="BCTRLSENSOR"/>
</dbReference>
<evidence type="ECO:0000259" key="10">
    <source>
        <dbReference type="PROSITE" id="PS50112"/>
    </source>
</evidence>
<feature type="domain" description="PAC" evidence="11">
    <location>
        <begin position="363"/>
        <end position="417"/>
    </location>
</feature>
<dbReference type="CDD" id="cd00130">
    <property type="entry name" value="PAS"/>
    <property type="match status" value="4"/>
</dbReference>
<dbReference type="InterPro" id="IPR001789">
    <property type="entry name" value="Sig_transdc_resp-reg_receiver"/>
</dbReference>
<dbReference type="InterPro" id="IPR035965">
    <property type="entry name" value="PAS-like_dom_sf"/>
</dbReference>
<dbReference type="SMART" id="SM00387">
    <property type="entry name" value="HATPase_c"/>
    <property type="match status" value="1"/>
</dbReference>
<dbReference type="Pfam" id="PF01590">
    <property type="entry name" value="GAF"/>
    <property type="match status" value="1"/>
</dbReference>
<dbReference type="EMBL" id="FNAI01000016">
    <property type="protein sequence ID" value="SDF34393.1"/>
    <property type="molecule type" value="Genomic_DNA"/>
</dbReference>
<feature type="modified residue" description="4-aspartylphosphate" evidence="7">
    <location>
        <position position="971"/>
    </location>
</feature>
<organism evidence="12 13">
    <name type="scientific">Mucilaginibacter pineti</name>
    <dbReference type="NCBI Taxonomy" id="1391627"/>
    <lineage>
        <taxon>Bacteria</taxon>
        <taxon>Pseudomonadati</taxon>
        <taxon>Bacteroidota</taxon>
        <taxon>Sphingobacteriia</taxon>
        <taxon>Sphingobacteriales</taxon>
        <taxon>Sphingobacteriaceae</taxon>
        <taxon>Mucilaginibacter</taxon>
    </lineage>
</organism>
<dbReference type="SUPFAM" id="SSF55874">
    <property type="entry name" value="ATPase domain of HSP90 chaperone/DNA topoisomerase II/histidine kinase"/>
    <property type="match status" value="1"/>
</dbReference>
<dbReference type="Gene3D" id="3.30.565.10">
    <property type="entry name" value="Histidine kinase-like ATPase, C-terminal domain"/>
    <property type="match status" value="1"/>
</dbReference>
<dbReference type="SMART" id="SM00448">
    <property type="entry name" value="REC"/>
    <property type="match status" value="1"/>
</dbReference>
<dbReference type="InterPro" id="IPR001610">
    <property type="entry name" value="PAC"/>
</dbReference>
<evidence type="ECO:0000256" key="2">
    <source>
        <dbReference type="ARBA" id="ARBA00012438"/>
    </source>
</evidence>
<dbReference type="InterPro" id="IPR011006">
    <property type="entry name" value="CheY-like_superfamily"/>
</dbReference>
<dbReference type="SUPFAM" id="SSF55781">
    <property type="entry name" value="GAF domain-like"/>
    <property type="match status" value="1"/>
</dbReference>
<feature type="domain" description="Histidine kinase" evidence="8">
    <location>
        <begin position="681"/>
        <end position="902"/>
    </location>
</feature>
<dbReference type="Pfam" id="PF00512">
    <property type="entry name" value="HisKA"/>
    <property type="match status" value="1"/>
</dbReference>
<evidence type="ECO:0000256" key="7">
    <source>
        <dbReference type="PROSITE-ProRule" id="PRU00169"/>
    </source>
</evidence>
<dbReference type="Proteomes" id="UP000199072">
    <property type="component" value="Unassembled WGS sequence"/>
</dbReference>
<name>A0A1G7KAY8_9SPHI</name>
<protein>
    <recommendedName>
        <fullName evidence="2">histidine kinase</fullName>
        <ecNumber evidence="2">2.7.13.3</ecNumber>
    </recommendedName>
</protein>
<dbReference type="PROSITE" id="PS50110">
    <property type="entry name" value="RESPONSE_REGULATORY"/>
    <property type="match status" value="1"/>
</dbReference>
<reference evidence="12 13" key="1">
    <citation type="submission" date="2016-10" db="EMBL/GenBank/DDBJ databases">
        <authorList>
            <person name="de Groot N.N."/>
        </authorList>
    </citation>
    <scope>NUCLEOTIDE SEQUENCE [LARGE SCALE GENOMIC DNA]</scope>
    <source>
        <strain evidence="12 13">47C3B</strain>
    </source>
</reference>
<keyword evidence="4" id="KW-0808">Transferase</keyword>
<dbReference type="PROSITE" id="PS50112">
    <property type="entry name" value="PAS"/>
    <property type="match status" value="3"/>
</dbReference>
<evidence type="ECO:0000313" key="13">
    <source>
        <dbReference type="Proteomes" id="UP000199072"/>
    </source>
</evidence>